<dbReference type="OMA" id="FWEANVK"/>
<dbReference type="PANTHER" id="PTHR47331:SF1">
    <property type="entry name" value="GAG-LIKE PROTEIN"/>
    <property type="match status" value="1"/>
</dbReference>
<keyword evidence="3" id="KW-1185">Reference proteome</keyword>
<gene>
    <name evidence="2" type="ORF">EAG_14154</name>
</gene>
<dbReference type="Pfam" id="PF18701">
    <property type="entry name" value="DUF5641"/>
    <property type="match status" value="1"/>
</dbReference>
<sequence>EAAVKFTKHHLRRIIGEATLTFEETTLLTQVKACLNSRPLQPLTDDPNDIAALTPGHFLIGAFLLAVPEPSLVTEKDNTLSRGQLIQKIRDHYWQRWSREYLQTLASRPKWTRSEASPKIGDLCLVRSEMTPSMRWSLARITAL</sequence>
<dbReference type="InterPro" id="IPR040676">
    <property type="entry name" value="DUF5641"/>
</dbReference>
<dbReference type="OrthoDB" id="7554381at2759"/>
<dbReference type="Proteomes" id="UP000000311">
    <property type="component" value="Unassembled WGS sequence"/>
</dbReference>
<reference evidence="2 3" key="1">
    <citation type="journal article" date="2010" name="Science">
        <title>Genomic comparison of the ants Camponotus floridanus and Harpegnathos saltator.</title>
        <authorList>
            <person name="Bonasio R."/>
            <person name="Zhang G."/>
            <person name="Ye C."/>
            <person name="Mutti N.S."/>
            <person name="Fang X."/>
            <person name="Qin N."/>
            <person name="Donahue G."/>
            <person name="Yang P."/>
            <person name="Li Q."/>
            <person name="Li C."/>
            <person name="Zhang P."/>
            <person name="Huang Z."/>
            <person name="Berger S.L."/>
            <person name="Reinberg D."/>
            <person name="Wang J."/>
            <person name="Liebig J."/>
        </authorList>
    </citation>
    <scope>NUCLEOTIDE SEQUENCE [LARGE SCALE GENOMIC DNA]</scope>
    <source>
        <strain evidence="3">C129</strain>
    </source>
</reference>
<accession>E2A3D3</accession>
<protein>
    <recommendedName>
        <fullName evidence="1">DUF5641 domain-containing protein</fullName>
    </recommendedName>
</protein>
<feature type="domain" description="DUF5641" evidence="1">
    <location>
        <begin position="82"/>
        <end position="143"/>
    </location>
</feature>
<feature type="non-terminal residue" evidence="2">
    <location>
        <position position="1"/>
    </location>
</feature>
<dbReference type="PANTHER" id="PTHR47331">
    <property type="entry name" value="PHD-TYPE DOMAIN-CONTAINING PROTEIN"/>
    <property type="match status" value="1"/>
</dbReference>
<evidence type="ECO:0000313" key="2">
    <source>
        <dbReference type="EMBL" id="EFN72055.1"/>
    </source>
</evidence>
<dbReference type="AlphaFoldDB" id="E2A3D3"/>
<evidence type="ECO:0000259" key="1">
    <source>
        <dbReference type="Pfam" id="PF18701"/>
    </source>
</evidence>
<name>E2A3D3_CAMFO</name>
<evidence type="ECO:0000313" key="3">
    <source>
        <dbReference type="Proteomes" id="UP000000311"/>
    </source>
</evidence>
<organism evidence="3">
    <name type="scientific">Camponotus floridanus</name>
    <name type="common">Florida carpenter ant</name>
    <dbReference type="NCBI Taxonomy" id="104421"/>
    <lineage>
        <taxon>Eukaryota</taxon>
        <taxon>Metazoa</taxon>
        <taxon>Ecdysozoa</taxon>
        <taxon>Arthropoda</taxon>
        <taxon>Hexapoda</taxon>
        <taxon>Insecta</taxon>
        <taxon>Pterygota</taxon>
        <taxon>Neoptera</taxon>
        <taxon>Endopterygota</taxon>
        <taxon>Hymenoptera</taxon>
        <taxon>Apocrita</taxon>
        <taxon>Aculeata</taxon>
        <taxon>Formicoidea</taxon>
        <taxon>Formicidae</taxon>
        <taxon>Formicinae</taxon>
        <taxon>Camponotus</taxon>
    </lineage>
</organism>
<proteinExistence type="predicted"/>
<dbReference type="InParanoid" id="E2A3D3"/>
<dbReference type="EMBL" id="GL436407">
    <property type="protein sequence ID" value="EFN72055.1"/>
    <property type="molecule type" value="Genomic_DNA"/>
</dbReference>
<feature type="non-terminal residue" evidence="2">
    <location>
        <position position="144"/>
    </location>
</feature>